<evidence type="ECO:0000256" key="5">
    <source>
        <dbReference type="ARBA" id="ARBA00022989"/>
    </source>
</evidence>
<sequence>MGLTVLLGLFALCVVLGVPVAFALGIAALAAFAYEGLPLMIGFQRIVSGINVFSLMAIPFFIFAGELMFHGGIAMRLVRFASAAVGAVRGGLGIVNVFSSMLFGGISGSAVADISALGSILVPVMKEKGYDADYAVNVTVTSSIAGIIIPPSHNMIIFAIAAGGGISISKLFLSGVVPGVLMCCCLAIAAYIVAVRRGYRAEKFPGWAALTMAFLGAIPGLLTAVIIVGGVLSGVFTVTESGAFGAIYAFLVTLLVYRSITWANFTTAVISSVRTTAMVMILIACAGAFAYMLTFYRVPDKTIDLMTGLTQNPIMILLMINLALLILGMIMDMAALILICTPIFLPVAVSQGVDPYQFGMILLVNLGLGLCTPPVGACLFVGCAVGKLPMEKAVRTIWPFYLAILVALMLITFVPAVSLTLPGLLGM</sequence>
<feature type="transmembrane region" description="Helical" evidence="7">
    <location>
        <begin position="242"/>
        <end position="265"/>
    </location>
</feature>
<feature type="domain" description="TRAP C4-dicarboxylate transport system permease DctM subunit" evidence="8">
    <location>
        <begin position="7"/>
        <end position="416"/>
    </location>
</feature>
<reference evidence="9 10" key="1">
    <citation type="submission" date="2019-12" db="EMBL/GenBank/DDBJ databases">
        <title>Complete Genome Sequence of a Quorum-Sensing Bacterium,Rhodobacteraceae bacterium C31, Isolated from a marine microalgae symbiotic bacteria.</title>
        <authorList>
            <person name="Zhang Y."/>
        </authorList>
    </citation>
    <scope>NUCLEOTIDE SEQUENCE [LARGE SCALE GENOMIC DNA]</scope>
    <source>
        <strain evidence="9 10">C31</strain>
    </source>
</reference>
<feature type="transmembrane region" description="Helical" evidence="7">
    <location>
        <begin position="43"/>
        <end position="65"/>
    </location>
</feature>
<dbReference type="InterPro" id="IPR004681">
    <property type="entry name" value="TRAP_DctM"/>
</dbReference>
<dbReference type="Pfam" id="PF06808">
    <property type="entry name" value="DctM"/>
    <property type="match status" value="1"/>
</dbReference>
<evidence type="ECO:0000256" key="1">
    <source>
        <dbReference type="ARBA" id="ARBA00004429"/>
    </source>
</evidence>
<evidence type="ECO:0000256" key="2">
    <source>
        <dbReference type="ARBA" id="ARBA00022475"/>
    </source>
</evidence>
<keyword evidence="4 7" id="KW-0812">Transmembrane</keyword>
<dbReference type="PANTHER" id="PTHR33362:SF2">
    <property type="entry name" value="TRAP TRANSPORTER LARGE PERMEASE PROTEIN"/>
    <property type="match status" value="1"/>
</dbReference>
<keyword evidence="3 7" id="KW-0997">Cell inner membrane</keyword>
<dbReference type="PIRSF" id="PIRSF006066">
    <property type="entry name" value="HI0050"/>
    <property type="match status" value="1"/>
</dbReference>
<feature type="transmembrane region" description="Helical" evidence="7">
    <location>
        <begin position="207"/>
        <end position="236"/>
    </location>
</feature>
<feature type="transmembrane region" description="Helical" evidence="7">
    <location>
        <begin position="400"/>
        <end position="425"/>
    </location>
</feature>
<organism evidence="9 10">
    <name type="scientific">Ponticoccus alexandrii</name>
    <dbReference type="NCBI Taxonomy" id="1943633"/>
    <lineage>
        <taxon>Bacteria</taxon>
        <taxon>Pseudomonadati</taxon>
        <taxon>Pseudomonadota</taxon>
        <taxon>Alphaproteobacteria</taxon>
        <taxon>Rhodobacterales</taxon>
        <taxon>Roseobacteraceae</taxon>
        <taxon>Ponticoccus</taxon>
    </lineage>
</organism>
<evidence type="ECO:0000256" key="4">
    <source>
        <dbReference type="ARBA" id="ARBA00022692"/>
    </source>
</evidence>
<dbReference type="Proteomes" id="UP000596387">
    <property type="component" value="Chromosome"/>
</dbReference>
<feature type="transmembrane region" description="Helical" evidence="7">
    <location>
        <begin position="77"/>
        <end position="95"/>
    </location>
</feature>
<feature type="transmembrane region" description="Helical" evidence="7">
    <location>
        <begin position="316"/>
        <end position="349"/>
    </location>
</feature>
<dbReference type="RefSeq" id="WP_023852223.1">
    <property type="nucleotide sequence ID" value="NZ_CP047166.1"/>
</dbReference>
<feature type="transmembrane region" description="Helical" evidence="7">
    <location>
        <begin position="277"/>
        <end position="296"/>
    </location>
</feature>
<dbReference type="PANTHER" id="PTHR33362">
    <property type="entry name" value="SIALIC ACID TRAP TRANSPORTER PERMEASE PROTEIN SIAT-RELATED"/>
    <property type="match status" value="1"/>
</dbReference>
<feature type="transmembrane region" description="Helical" evidence="7">
    <location>
        <begin position="101"/>
        <end position="122"/>
    </location>
</feature>
<keyword evidence="6 7" id="KW-0472">Membrane</keyword>
<comment type="function">
    <text evidence="7">Part of the tripartite ATP-independent periplasmic (TRAP) transport system.</text>
</comment>
<dbReference type="NCBIfam" id="TIGR00786">
    <property type="entry name" value="dctM"/>
    <property type="match status" value="1"/>
</dbReference>
<feature type="transmembrane region" description="Helical" evidence="7">
    <location>
        <begin position="172"/>
        <end position="195"/>
    </location>
</feature>
<comment type="subunit">
    <text evidence="7">The complex comprises the extracytoplasmic solute receptor protein and the two transmembrane proteins.</text>
</comment>
<feature type="transmembrane region" description="Helical" evidence="7">
    <location>
        <begin position="134"/>
        <end position="160"/>
    </location>
</feature>
<gene>
    <name evidence="9" type="ORF">GQA70_05385</name>
</gene>
<protein>
    <recommendedName>
        <fullName evidence="7">TRAP transporter large permease protein</fullName>
    </recommendedName>
</protein>
<proteinExistence type="inferred from homology"/>
<keyword evidence="10" id="KW-1185">Reference proteome</keyword>
<dbReference type="InterPro" id="IPR010656">
    <property type="entry name" value="DctM"/>
</dbReference>
<evidence type="ECO:0000256" key="3">
    <source>
        <dbReference type="ARBA" id="ARBA00022519"/>
    </source>
</evidence>
<comment type="subcellular location">
    <subcellularLocation>
        <location evidence="1 7">Cell inner membrane</location>
        <topology evidence="1 7">Multi-pass membrane protein</topology>
    </subcellularLocation>
</comment>
<name>A0ABX7F5Z8_9RHOB</name>
<evidence type="ECO:0000259" key="8">
    <source>
        <dbReference type="Pfam" id="PF06808"/>
    </source>
</evidence>
<evidence type="ECO:0000256" key="6">
    <source>
        <dbReference type="ARBA" id="ARBA00023136"/>
    </source>
</evidence>
<evidence type="ECO:0000256" key="7">
    <source>
        <dbReference type="RuleBase" id="RU369079"/>
    </source>
</evidence>
<comment type="similarity">
    <text evidence="7">Belongs to the TRAP transporter large permease family.</text>
</comment>
<keyword evidence="2" id="KW-1003">Cell membrane</keyword>
<evidence type="ECO:0000313" key="9">
    <source>
        <dbReference type="EMBL" id="QRF65803.1"/>
    </source>
</evidence>
<evidence type="ECO:0000313" key="10">
    <source>
        <dbReference type="Proteomes" id="UP000596387"/>
    </source>
</evidence>
<feature type="transmembrane region" description="Helical" evidence="7">
    <location>
        <begin position="361"/>
        <end position="388"/>
    </location>
</feature>
<keyword evidence="7" id="KW-0813">Transport</keyword>
<accession>A0ABX7F5Z8</accession>
<keyword evidence="5 7" id="KW-1133">Transmembrane helix</keyword>
<dbReference type="EMBL" id="CP047166">
    <property type="protein sequence ID" value="QRF65803.1"/>
    <property type="molecule type" value="Genomic_DNA"/>
</dbReference>